<sequence>MPATAPAFASRSAFSFMSVNISKTTRSGLTRRKQQQLQIRSCLIMRPATLQLLLAASSYLLSSGSSVPAYGSIHVKCIPSVTIVMDRKTTALKGNFSQMRPAIKIETLAGKRAVDPETYLFDSDSSNGPCCRITRRRQTSDLVRGAVKKLTYVNAKASAMEAVLFSKEDEKFMERVENAMKLARM</sequence>
<dbReference type="KEGG" id="ovi:T265_12424"/>
<dbReference type="GeneID" id="20326592"/>
<dbReference type="CTD" id="20326592"/>
<dbReference type="EMBL" id="KL596619">
    <property type="protein sequence ID" value="KER34132.1"/>
    <property type="molecule type" value="Genomic_DNA"/>
</dbReference>
<protein>
    <submittedName>
        <fullName evidence="1">Uncharacterized protein</fullName>
    </submittedName>
</protein>
<dbReference type="RefSeq" id="XP_009162104.1">
    <property type="nucleotide sequence ID" value="XM_009163840.1"/>
</dbReference>
<evidence type="ECO:0000313" key="1">
    <source>
        <dbReference type="EMBL" id="KER34132.1"/>
    </source>
</evidence>
<gene>
    <name evidence="1" type="ORF">T265_12424</name>
</gene>
<proteinExistence type="predicted"/>
<reference evidence="1 2" key="1">
    <citation type="submission" date="2013-11" db="EMBL/GenBank/DDBJ databases">
        <title>Opisthorchis viverrini - life in the bile duct.</title>
        <authorList>
            <person name="Young N.D."/>
            <person name="Nagarajan N."/>
            <person name="Lin S.J."/>
            <person name="Korhonen P.K."/>
            <person name="Jex A.R."/>
            <person name="Hall R.S."/>
            <person name="Safavi-Hemami H."/>
            <person name="Kaewkong W."/>
            <person name="Bertrand D."/>
            <person name="Gao S."/>
            <person name="Seet Q."/>
            <person name="Wongkham S."/>
            <person name="Teh B.T."/>
            <person name="Wongkham C."/>
            <person name="Intapan P.M."/>
            <person name="Maleewong W."/>
            <person name="Yang X."/>
            <person name="Hu M."/>
            <person name="Wang Z."/>
            <person name="Hofmann A."/>
            <person name="Sternberg P.W."/>
            <person name="Tan P."/>
            <person name="Wang J."/>
            <person name="Gasser R.B."/>
        </authorList>
    </citation>
    <scope>NUCLEOTIDE SEQUENCE [LARGE SCALE GENOMIC DNA]</scope>
</reference>
<dbReference type="Proteomes" id="UP000054324">
    <property type="component" value="Unassembled WGS sequence"/>
</dbReference>
<organism evidence="1 2">
    <name type="scientific">Opisthorchis viverrini</name>
    <name type="common">Southeast Asian liver fluke</name>
    <dbReference type="NCBI Taxonomy" id="6198"/>
    <lineage>
        <taxon>Eukaryota</taxon>
        <taxon>Metazoa</taxon>
        <taxon>Spiralia</taxon>
        <taxon>Lophotrochozoa</taxon>
        <taxon>Platyhelminthes</taxon>
        <taxon>Trematoda</taxon>
        <taxon>Digenea</taxon>
        <taxon>Opisthorchiida</taxon>
        <taxon>Opisthorchiata</taxon>
        <taxon>Opisthorchiidae</taxon>
        <taxon>Opisthorchis</taxon>
    </lineage>
</organism>
<dbReference type="OrthoDB" id="10396246at2759"/>
<keyword evidence="2" id="KW-1185">Reference proteome</keyword>
<name>A0A075A6Y4_OPIVI</name>
<accession>A0A075A6Y4</accession>
<evidence type="ECO:0000313" key="2">
    <source>
        <dbReference type="Proteomes" id="UP000054324"/>
    </source>
</evidence>
<feature type="non-terminal residue" evidence="1">
    <location>
        <position position="185"/>
    </location>
</feature>
<dbReference type="AlphaFoldDB" id="A0A075A6Y4"/>